<gene>
    <name evidence="1" type="ORF">MIND_00548100</name>
</gene>
<dbReference type="RefSeq" id="XP_037222552.1">
    <property type="nucleotide sequence ID" value="XM_037362260.1"/>
</dbReference>
<sequence length="197" mass="21894">MPQSSLKVAASCAVSQNVLPQPSSTSPSNLEDLDAFTEEQWRQLLIPNGIDHNALNRHFDSPTRTRGHGCTINFHGNGDENAPYIAVLWTDPRAQDEGQWRCHYAYAGKPEQPISLLDMHLKGWHEADFDGKEWVADLSVPHESRKTFNVGSGAVLALEHEGKLHFARSVVPAAMMNPLYSPMNVFDQFPTPLPPTL</sequence>
<proteinExistence type="predicted"/>
<accession>A0A8H6WAD6</accession>
<evidence type="ECO:0000313" key="2">
    <source>
        <dbReference type="Proteomes" id="UP000636479"/>
    </source>
</evidence>
<dbReference type="GeneID" id="59344776"/>
<name>A0A8H6WAD6_9AGAR</name>
<dbReference type="AlphaFoldDB" id="A0A8H6WAD6"/>
<protein>
    <submittedName>
        <fullName evidence="1">Uncharacterized protein</fullName>
    </submittedName>
</protein>
<comment type="caution">
    <text evidence="1">The sequence shown here is derived from an EMBL/GenBank/DDBJ whole genome shotgun (WGS) entry which is preliminary data.</text>
</comment>
<keyword evidence="2" id="KW-1185">Reference proteome</keyword>
<evidence type="ECO:0000313" key="1">
    <source>
        <dbReference type="EMBL" id="KAF7307533.1"/>
    </source>
</evidence>
<dbReference type="EMBL" id="JACAZF010000004">
    <property type="protein sequence ID" value="KAF7307533.1"/>
    <property type="molecule type" value="Genomic_DNA"/>
</dbReference>
<dbReference type="Proteomes" id="UP000636479">
    <property type="component" value="Unassembled WGS sequence"/>
</dbReference>
<organism evidence="1 2">
    <name type="scientific">Mycena indigotica</name>
    <dbReference type="NCBI Taxonomy" id="2126181"/>
    <lineage>
        <taxon>Eukaryota</taxon>
        <taxon>Fungi</taxon>
        <taxon>Dikarya</taxon>
        <taxon>Basidiomycota</taxon>
        <taxon>Agaricomycotina</taxon>
        <taxon>Agaricomycetes</taxon>
        <taxon>Agaricomycetidae</taxon>
        <taxon>Agaricales</taxon>
        <taxon>Marasmiineae</taxon>
        <taxon>Mycenaceae</taxon>
        <taxon>Mycena</taxon>
    </lineage>
</organism>
<reference evidence="1" key="1">
    <citation type="submission" date="2020-05" db="EMBL/GenBank/DDBJ databases">
        <title>Mycena genomes resolve the evolution of fungal bioluminescence.</title>
        <authorList>
            <person name="Tsai I.J."/>
        </authorList>
    </citation>
    <scope>NUCLEOTIDE SEQUENCE</scope>
    <source>
        <strain evidence="1">171206Taipei</strain>
    </source>
</reference>